<dbReference type="AlphaFoldDB" id="L0DII5"/>
<dbReference type="KEGG" id="saci:Sinac_4439"/>
<protein>
    <recommendedName>
        <fullName evidence="3">Alginate export domain-containing protein</fullName>
    </recommendedName>
</protein>
<dbReference type="InterPro" id="IPR025388">
    <property type="entry name" value="Alginate_export_dom"/>
</dbReference>
<name>L0DII5_SINAD</name>
<keyword evidence="5" id="KW-1185">Reference proteome</keyword>
<accession>L0DII5</accession>
<evidence type="ECO:0000313" key="4">
    <source>
        <dbReference type="EMBL" id="AGA28628.1"/>
    </source>
</evidence>
<gene>
    <name evidence="4" type="ordered locus">Sinac_4439</name>
</gene>
<evidence type="ECO:0000259" key="3">
    <source>
        <dbReference type="Pfam" id="PF13372"/>
    </source>
</evidence>
<feature type="domain" description="Alginate export" evidence="3">
    <location>
        <begin position="133"/>
        <end position="524"/>
    </location>
</feature>
<dbReference type="STRING" id="886293.Sinac_4439"/>
<evidence type="ECO:0000256" key="2">
    <source>
        <dbReference type="SAM" id="SignalP"/>
    </source>
</evidence>
<feature type="region of interest" description="Disordered" evidence="1">
    <location>
        <begin position="48"/>
        <end position="86"/>
    </location>
</feature>
<organism evidence="4 5">
    <name type="scientific">Singulisphaera acidiphila (strain ATCC BAA-1392 / DSM 18658 / VKM B-2454 / MOB10)</name>
    <dbReference type="NCBI Taxonomy" id="886293"/>
    <lineage>
        <taxon>Bacteria</taxon>
        <taxon>Pseudomonadati</taxon>
        <taxon>Planctomycetota</taxon>
        <taxon>Planctomycetia</taxon>
        <taxon>Isosphaerales</taxon>
        <taxon>Isosphaeraceae</taxon>
        <taxon>Singulisphaera</taxon>
    </lineage>
</organism>
<dbReference type="eggNOG" id="COG3637">
    <property type="taxonomic scope" value="Bacteria"/>
</dbReference>
<dbReference type="Pfam" id="PF13372">
    <property type="entry name" value="Alginate_exp"/>
    <property type="match status" value="1"/>
</dbReference>
<dbReference type="RefSeq" id="WP_015247746.1">
    <property type="nucleotide sequence ID" value="NC_019892.1"/>
</dbReference>
<keyword evidence="2" id="KW-0732">Signal</keyword>
<sequence length="536" mass="59552">MRRTTDSPFVQGMRRAHLEVRRYAFLAACTLGLTGVATPALAQQAAGSNVAAPGPDDGAQAASRPLAGGSEVPRLGPGQAAVSASVPGVTGSGSHFKLLRYEEDFSFLADPAKRTDFFDPIKYIPLFGREGHYLTFGGDVREWFESYHNDSFGEGPGNAQGYNTYFLQRYMLHADLHLGDRWRVFLQSISGFEDGRIGGPRPDIDVNIFDAHQGFVDWTWRADESESSVTWRLGRQEFRYGSGRLIDVREGPNLRRSFDGARALAKLGGWSLDGWWAKPVLNNPGVFDDDPNPDVSFWGLYGVRAIGDGSLSNVDLYYLGFRNLAASFDQNTGRELRHSIGTRLWGRPLPWEYNLEYVYQFGDFGAGRISAWTAANAVRYNFTQTPFKPALGVRFDAASGDRNANSANLQTFNPLFPSGAYFNLTGPFGPQNIIDLHPTLDLHLRDDLLLSADWTFFWRESLDDGVYRLSGSLIASGRDSRARYIGSSPALTAVWTLNPHVTLLASYVHIFPGEFIKETTPGKSVDYFTTWLTLKF</sequence>
<evidence type="ECO:0000256" key="1">
    <source>
        <dbReference type="SAM" id="MobiDB-lite"/>
    </source>
</evidence>
<feature type="chain" id="PRO_5003940839" description="Alginate export domain-containing protein" evidence="2">
    <location>
        <begin position="43"/>
        <end position="536"/>
    </location>
</feature>
<feature type="compositionally biased region" description="Low complexity" evidence="1">
    <location>
        <begin position="51"/>
        <end position="62"/>
    </location>
</feature>
<dbReference type="Proteomes" id="UP000010798">
    <property type="component" value="Chromosome"/>
</dbReference>
<proteinExistence type="predicted"/>
<dbReference type="HOGENOM" id="CLU_035025_0_0_0"/>
<evidence type="ECO:0000313" key="5">
    <source>
        <dbReference type="Proteomes" id="UP000010798"/>
    </source>
</evidence>
<dbReference type="EMBL" id="CP003364">
    <property type="protein sequence ID" value="AGA28628.1"/>
    <property type="molecule type" value="Genomic_DNA"/>
</dbReference>
<feature type="signal peptide" evidence="2">
    <location>
        <begin position="1"/>
        <end position="42"/>
    </location>
</feature>
<reference evidence="4 5" key="1">
    <citation type="submission" date="2012-02" db="EMBL/GenBank/DDBJ databases">
        <title>Complete sequence of chromosome of Singulisphaera acidiphila DSM 18658.</title>
        <authorList>
            <consortium name="US DOE Joint Genome Institute (JGI-PGF)"/>
            <person name="Lucas S."/>
            <person name="Copeland A."/>
            <person name="Lapidus A."/>
            <person name="Glavina del Rio T."/>
            <person name="Dalin E."/>
            <person name="Tice H."/>
            <person name="Bruce D."/>
            <person name="Goodwin L."/>
            <person name="Pitluck S."/>
            <person name="Peters L."/>
            <person name="Ovchinnikova G."/>
            <person name="Chertkov O."/>
            <person name="Kyrpides N."/>
            <person name="Mavromatis K."/>
            <person name="Ivanova N."/>
            <person name="Brettin T."/>
            <person name="Detter J.C."/>
            <person name="Han C."/>
            <person name="Larimer F."/>
            <person name="Land M."/>
            <person name="Hauser L."/>
            <person name="Markowitz V."/>
            <person name="Cheng J.-F."/>
            <person name="Hugenholtz P."/>
            <person name="Woyke T."/>
            <person name="Wu D."/>
            <person name="Tindall B."/>
            <person name="Pomrenke H."/>
            <person name="Brambilla E."/>
            <person name="Klenk H.-P."/>
            <person name="Eisen J.A."/>
        </authorList>
    </citation>
    <scope>NUCLEOTIDE SEQUENCE [LARGE SCALE GENOMIC DNA]</scope>
    <source>
        <strain evidence="5">ATCC BAA-1392 / DSM 18658 / VKM B-2454 / MOB10</strain>
    </source>
</reference>